<reference evidence="4" key="1">
    <citation type="submission" date="2014-09" db="EMBL/GenBank/DDBJ databases">
        <authorList>
            <person name="Magalhaes I.L.F."/>
            <person name="Oliveira U."/>
            <person name="Santos F.R."/>
            <person name="Vidigal T.H.D.A."/>
            <person name="Brescovit A.D."/>
            <person name="Santos A.J."/>
        </authorList>
    </citation>
    <scope>NUCLEOTIDE SEQUENCE</scope>
    <source>
        <tissue evidence="4">Shoot tissue taken approximately 20 cm above the soil surface</tissue>
    </source>
</reference>
<organism evidence="4">
    <name type="scientific">Arundo donax</name>
    <name type="common">Giant reed</name>
    <name type="synonym">Donax arundinaceus</name>
    <dbReference type="NCBI Taxonomy" id="35708"/>
    <lineage>
        <taxon>Eukaryota</taxon>
        <taxon>Viridiplantae</taxon>
        <taxon>Streptophyta</taxon>
        <taxon>Embryophyta</taxon>
        <taxon>Tracheophyta</taxon>
        <taxon>Spermatophyta</taxon>
        <taxon>Magnoliopsida</taxon>
        <taxon>Liliopsida</taxon>
        <taxon>Poales</taxon>
        <taxon>Poaceae</taxon>
        <taxon>PACMAD clade</taxon>
        <taxon>Arundinoideae</taxon>
        <taxon>Arundineae</taxon>
        <taxon>Arundo</taxon>
    </lineage>
</organism>
<dbReference type="InterPro" id="IPR011009">
    <property type="entry name" value="Kinase-like_dom_sf"/>
</dbReference>
<dbReference type="PANTHER" id="PTHR45647">
    <property type="entry name" value="OS02G0152300 PROTEIN"/>
    <property type="match status" value="1"/>
</dbReference>
<dbReference type="EMBL" id="GBRH01248629">
    <property type="protein sequence ID" value="JAD49266.1"/>
    <property type="molecule type" value="Transcribed_RNA"/>
</dbReference>
<dbReference type="PANTHER" id="PTHR45647:SF102">
    <property type="entry name" value="OS10G0548700 PROTEIN"/>
    <property type="match status" value="1"/>
</dbReference>
<accession>A0A0A9ADR5</accession>
<dbReference type="SUPFAM" id="SSF56112">
    <property type="entry name" value="Protein kinase-like (PK-like)"/>
    <property type="match status" value="1"/>
</dbReference>
<evidence type="ECO:0000256" key="3">
    <source>
        <dbReference type="ARBA" id="ARBA00022786"/>
    </source>
</evidence>
<dbReference type="GO" id="GO:0061630">
    <property type="term" value="F:ubiquitin protein ligase activity"/>
    <property type="evidence" value="ECO:0007669"/>
    <property type="project" value="UniProtKB-EC"/>
</dbReference>
<evidence type="ECO:0000256" key="2">
    <source>
        <dbReference type="ARBA" id="ARBA00012483"/>
    </source>
</evidence>
<reference evidence="4" key="2">
    <citation type="journal article" date="2015" name="Data Brief">
        <title>Shoot transcriptome of the giant reed, Arundo donax.</title>
        <authorList>
            <person name="Barrero R.A."/>
            <person name="Guerrero F.D."/>
            <person name="Moolhuijzen P."/>
            <person name="Goolsby J.A."/>
            <person name="Tidwell J."/>
            <person name="Bellgard S.E."/>
            <person name="Bellgard M.I."/>
        </authorList>
    </citation>
    <scope>NUCLEOTIDE SEQUENCE</scope>
    <source>
        <tissue evidence="4">Shoot tissue taken approximately 20 cm above the soil surface</tissue>
    </source>
</reference>
<comment type="catalytic activity">
    <reaction evidence="1">
        <text>S-ubiquitinyl-[E2 ubiquitin-conjugating enzyme]-L-cysteine + [acceptor protein]-L-lysine = [E2 ubiquitin-conjugating enzyme]-L-cysteine + N(6)-ubiquitinyl-[acceptor protein]-L-lysine.</text>
        <dbReference type="EC" id="2.3.2.27"/>
    </reaction>
</comment>
<name>A0A0A9ADR5_ARUDO</name>
<keyword evidence="3" id="KW-0833">Ubl conjugation pathway</keyword>
<proteinExistence type="predicted"/>
<protein>
    <recommendedName>
        <fullName evidence="2">RING-type E3 ubiquitin transferase</fullName>
        <ecNumber evidence="2">2.3.2.27</ecNumber>
    </recommendedName>
</protein>
<sequence length="60" mass="6479">MSTSLYQTTNPRGTFAYMDPTTGELTVRSDIYSLGIVILQLVTGKSALGIGRAVEDALER</sequence>
<evidence type="ECO:0000313" key="4">
    <source>
        <dbReference type="EMBL" id="JAD49266.1"/>
    </source>
</evidence>
<dbReference type="AlphaFoldDB" id="A0A0A9ADR5"/>
<dbReference type="InterPro" id="IPR051348">
    <property type="entry name" value="U-box_ubiquitin_ligases"/>
</dbReference>
<dbReference type="Gene3D" id="1.10.510.10">
    <property type="entry name" value="Transferase(Phosphotransferase) domain 1"/>
    <property type="match status" value="1"/>
</dbReference>
<dbReference type="EC" id="2.3.2.27" evidence="2"/>
<evidence type="ECO:0000256" key="1">
    <source>
        <dbReference type="ARBA" id="ARBA00000900"/>
    </source>
</evidence>